<sequence>MKEIIPTLSDSLEKELKLANEIWIAVSLMNLSGLKFIQENINKNCKQNYLLGVDLPTDPEAFKKLNEMQFNSETKVRVFSDKKIFFHPKLYLLQHNDRITAYIGSANCTDGGLNKNIELSICIKDEQICRELKNWFEKYYQESVPLTTEFVENYKKDFIKRQNIKKQDEKIAKKAKESSTKSFDKIIKNKEKLIERLKKYRKNEKAYLKVVETRERNLRELRESLDYPGFNKMDIEKFFKIKELGHLIEIAKPSFKRNEDRLKKLMSLLCNENIDIAERYNKALSKEFKLEGANRAFITKILTIHRPDLYYVKNNKSERALRKYGKQLPRGISEGEKYKIMCEELKKLCRKTDIKDLSVLDHYLYIEGR</sequence>
<dbReference type="Gene3D" id="3.30.870.10">
    <property type="entry name" value="Endonuclease Chain A"/>
    <property type="match status" value="1"/>
</dbReference>
<proteinExistence type="predicted"/>
<dbReference type="SUPFAM" id="SSF56024">
    <property type="entry name" value="Phospholipase D/nuclease"/>
    <property type="match status" value="1"/>
</dbReference>
<name>A0A832CVL7_9BACT</name>
<comment type="caution">
    <text evidence="2">The sequence shown here is derived from an EMBL/GenBank/DDBJ whole genome shotgun (WGS) entry which is preliminary data.</text>
</comment>
<organism evidence="2">
    <name type="scientific">Ignavibacterium album</name>
    <dbReference type="NCBI Taxonomy" id="591197"/>
    <lineage>
        <taxon>Bacteria</taxon>
        <taxon>Pseudomonadati</taxon>
        <taxon>Ignavibacteriota</taxon>
        <taxon>Ignavibacteria</taxon>
        <taxon>Ignavibacteriales</taxon>
        <taxon>Ignavibacteriaceae</taxon>
        <taxon>Ignavibacterium</taxon>
    </lineage>
</organism>
<evidence type="ECO:0000259" key="1">
    <source>
        <dbReference type="Pfam" id="PF13091"/>
    </source>
</evidence>
<reference evidence="2" key="1">
    <citation type="journal article" date="2020" name="mSystems">
        <title>Genome- and Community-Level Interaction Insights into Carbon Utilization and Element Cycling Functions of Hydrothermarchaeota in Hydrothermal Sediment.</title>
        <authorList>
            <person name="Zhou Z."/>
            <person name="Liu Y."/>
            <person name="Xu W."/>
            <person name="Pan J."/>
            <person name="Luo Z.H."/>
            <person name="Li M."/>
        </authorList>
    </citation>
    <scope>NUCLEOTIDE SEQUENCE [LARGE SCALE GENOMIC DNA]</scope>
    <source>
        <strain evidence="2">SpSt-500</strain>
    </source>
</reference>
<protein>
    <recommendedName>
        <fullName evidence="1">Phospholipase D-like domain-containing protein</fullName>
    </recommendedName>
</protein>
<gene>
    <name evidence="2" type="ORF">ENS56_03070</name>
</gene>
<dbReference type="Pfam" id="PF13091">
    <property type="entry name" value="PLDc_2"/>
    <property type="match status" value="1"/>
</dbReference>
<dbReference type="AlphaFoldDB" id="A0A832CVL7"/>
<dbReference type="InterPro" id="IPR025202">
    <property type="entry name" value="PLD-like_dom"/>
</dbReference>
<accession>A0A832CVL7</accession>
<dbReference type="EMBL" id="DSVI01000004">
    <property type="protein sequence ID" value="HGT46996.1"/>
    <property type="molecule type" value="Genomic_DNA"/>
</dbReference>
<evidence type="ECO:0000313" key="2">
    <source>
        <dbReference type="EMBL" id="HGT46996.1"/>
    </source>
</evidence>
<feature type="domain" description="Phospholipase D-like" evidence="1">
    <location>
        <begin position="60"/>
        <end position="138"/>
    </location>
</feature>